<dbReference type="InterPro" id="IPR043128">
    <property type="entry name" value="Rev_trsase/Diguanyl_cyclase"/>
</dbReference>
<evidence type="ECO:0000256" key="1">
    <source>
        <dbReference type="ARBA" id="ARBA00001946"/>
    </source>
</evidence>
<feature type="transmembrane region" description="Helical" evidence="4">
    <location>
        <begin position="185"/>
        <end position="211"/>
    </location>
</feature>
<protein>
    <recommendedName>
        <fullName evidence="2">diguanylate cyclase</fullName>
        <ecNumber evidence="2">2.7.7.65</ecNumber>
    </recommendedName>
</protein>
<evidence type="ECO:0000259" key="5">
    <source>
        <dbReference type="PROSITE" id="PS50887"/>
    </source>
</evidence>
<dbReference type="GO" id="GO:0052621">
    <property type="term" value="F:diguanylate cyclase activity"/>
    <property type="evidence" value="ECO:0007669"/>
    <property type="project" value="UniProtKB-EC"/>
</dbReference>
<dbReference type="GO" id="GO:0005886">
    <property type="term" value="C:plasma membrane"/>
    <property type="evidence" value="ECO:0007669"/>
    <property type="project" value="TreeGrafter"/>
</dbReference>
<feature type="transmembrane region" description="Helical" evidence="4">
    <location>
        <begin position="98"/>
        <end position="116"/>
    </location>
</feature>
<accession>A0A1G6KLV4</accession>
<dbReference type="EC" id="2.7.7.65" evidence="2"/>
<keyword evidence="7" id="KW-1185">Reference proteome</keyword>
<dbReference type="SUPFAM" id="SSF55073">
    <property type="entry name" value="Nucleotide cyclase"/>
    <property type="match status" value="1"/>
</dbReference>
<dbReference type="CDD" id="cd01949">
    <property type="entry name" value="GGDEF"/>
    <property type="match status" value="1"/>
</dbReference>
<evidence type="ECO:0000256" key="4">
    <source>
        <dbReference type="SAM" id="Phobius"/>
    </source>
</evidence>
<dbReference type="Pfam" id="PF00990">
    <property type="entry name" value="GGDEF"/>
    <property type="match status" value="1"/>
</dbReference>
<dbReference type="EMBL" id="FMYK01000004">
    <property type="protein sequence ID" value="SDC32092.1"/>
    <property type="molecule type" value="Genomic_DNA"/>
</dbReference>
<feature type="domain" description="GGDEF" evidence="5">
    <location>
        <begin position="256"/>
        <end position="389"/>
    </location>
</feature>
<feature type="transmembrane region" description="Helical" evidence="4">
    <location>
        <begin position="28"/>
        <end position="48"/>
    </location>
</feature>
<dbReference type="OrthoDB" id="9812260at2"/>
<name>A0A1G6KLV4_9GAMM</name>
<dbReference type="SMART" id="SM00267">
    <property type="entry name" value="GGDEF"/>
    <property type="match status" value="1"/>
</dbReference>
<reference evidence="7" key="1">
    <citation type="submission" date="2016-09" db="EMBL/GenBank/DDBJ databases">
        <authorList>
            <person name="Varghese N."/>
            <person name="Submissions S."/>
        </authorList>
    </citation>
    <scope>NUCLEOTIDE SEQUENCE [LARGE SCALE GENOMIC DNA]</scope>
    <source>
        <strain evidence="7">ANC 3699</strain>
    </source>
</reference>
<feature type="transmembrane region" description="Helical" evidence="4">
    <location>
        <begin position="146"/>
        <end position="165"/>
    </location>
</feature>
<dbReference type="RefSeq" id="WP_092619072.1">
    <property type="nucleotide sequence ID" value="NZ_FMYK01000004.1"/>
</dbReference>
<keyword evidence="4" id="KW-0472">Membrane</keyword>
<dbReference type="GO" id="GO:1902201">
    <property type="term" value="P:negative regulation of bacterial-type flagellum-dependent cell motility"/>
    <property type="evidence" value="ECO:0007669"/>
    <property type="project" value="TreeGrafter"/>
</dbReference>
<gene>
    <name evidence="6" type="ORF">SAMN05421749_104113</name>
</gene>
<keyword evidence="4" id="KW-1133">Transmembrane helix</keyword>
<dbReference type="FunFam" id="3.30.70.270:FF:000001">
    <property type="entry name" value="Diguanylate cyclase domain protein"/>
    <property type="match status" value="1"/>
</dbReference>
<dbReference type="PANTHER" id="PTHR45138">
    <property type="entry name" value="REGULATORY COMPONENTS OF SENSORY TRANSDUCTION SYSTEM"/>
    <property type="match status" value="1"/>
</dbReference>
<comment type="cofactor">
    <cofactor evidence="1">
        <name>Mg(2+)</name>
        <dbReference type="ChEBI" id="CHEBI:18420"/>
    </cofactor>
</comment>
<sequence length="399" mass="45712">MNNQSMYHSIKELVRTTHFINWNPIQRCMLMLFLASVVHSLWLFWKIFVIFSPAVHEFVDVSFVVSSLYLNIAFIFIYFILIYMCFKFSKHSHLHTPMIYLCTSIFGGFLLWDAYICGVMSPATAIVMISVIALGLLLFEAKIIYPILAMTTLSIITLVYLTWLGKVDYAPLFDFPGMHNSPYTNHFWCLSMLYFALPVVVICFAMFSIILHQWRNREASFKSMSLIDPLTKLLNRRSINQQLAIIEQKLTRQKQQCYGIIILDLDHFKRINDSYGHMIGDEVLIEVAEALQSNVRQADMLGRYGGEEFIIVVKNTDKNIIMQLAHRCQRSIQKLQICTGKAQPLRITASFGVTLVCQNQSMKNAIQQADDAMYQAKQNGRNLIVLSDQIEDAVAVAAG</sequence>
<evidence type="ECO:0000313" key="7">
    <source>
        <dbReference type="Proteomes" id="UP000242317"/>
    </source>
</evidence>
<dbReference type="PANTHER" id="PTHR45138:SF9">
    <property type="entry name" value="DIGUANYLATE CYCLASE DGCM-RELATED"/>
    <property type="match status" value="1"/>
</dbReference>
<evidence type="ECO:0000256" key="2">
    <source>
        <dbReference type="ARBA" id="ARBA00012528"/>
    </source>
</evidence>
<dbReference type="Proteomes" id="UP000242317">
    <property type="component" value="Unassembled WGS sequence"/>
</dbReference>
<proteinExistence type="predicted"/>
<dbReference type="InterPro" id="IPR029787">
    <property type="entry name" value="Nucleotide_cyclase"/>
</dbReference>
<feature type="transmembrane region" description="Helical" evidence="4">
    <location>
        <begin position="68"/>
        <end position="86"/>
    </location>
</feature>
<feature type="transmembrane region" description="Helical" evidence="4">
    <location>
        <begin position="122"/>
        <end position="139"/>
    </location>
</feature>
<comment type="catalytic activity">
    <reaction evidence="3">
        <text>2 GTP = 3',3'-c-di-GMP + 2 diphosphate</text>
        <dbReference type="Rhea" id="RHEA:24898"/>
        <dbReference type="ChEBI" id="CHEBI:33019"/>
        <dbReference type="ChEBI" id="CHEBI:37565"/>
        <dbReference type="ChEBI" id="CHEBI:58805"/>
        <dbReference type="EC" id="2.7.7.65"/>
    </reaction>
</comment>
<dbReference type="InterPro" id="IPR050469">
    <property type="entry name" value="Diguanylate_Cyclase"/>
</dbReference>
<evidence type="ECO:0000313" key="6">
    <source>
        <dbReference type="EMBL" id="SDC32092.1"/>
    </source>
</evidence>
<evidence type="ECO:0000256" key="3">
    <source>
        <dbReference type="ARBA" id="ARBA00034247"/>
    </source>
</evidence>
<dbReference type="PROSITE" id="PS50887">
    <property type="entry name" value="GGDEF"/>
    <property type="match status" value="1"/>
</dbReference>
<dbReference type="InterPro" id="IPR000160">
    <property type="entry name" value="GGDEF_dom"/>
</dbReference>
<organism evidence="6 7">
    <name type="scientific">Acinetobacter marinus</name>
    <dbReference type="NCBI Taxonomy" id="281375"/>
    <lineage>
        <taxon>Bacteria</taxon>
        <taxon>Pseudomonadati</taxon>
        <taxon>Pseudomonadota</taxon>
        <taxon>Gammaproteobacteria</taxon>
        <taxon>Moraxellales</taxon>
        <taxon>Moraxellaceae</taxon>
        <taxon>Acinetobacter</taxon>
    </lineage>
</organism>
<dbReference type="AlphaFoldDB" id="A0A1G6KLV4"/>
<dbReference type="Gene3D" id="3.30.70.270">
    <property type="match status" value="1"/>
</dbReference>
<dbReference type="NCBIfam" id="TIGR00254">
    <property type="entry name" value="GGDEF"/>
    <property type="match status" value="1"/>
</dbReference>
<dbReference type="GO" id="GO:0043709">
    <property type="term" value="P:cell adhesion involved in single-species biofilm formation"/>
    <property type="evidence" value="ECO:0007669"/>
    <property type="project" value="TreeGrafter"/>
</dbReference>
<keyword evidence="4" id="KW-0812">Transmembrane</keyword>